<comment type="catalytic activity">
    <reaction evidence="5">
        <text>methylglyoxal + H2O = (R)-lactate + H(+)</text>
        <dbReference type="Rhea" id="RHEA:27754"/>
        <dbReference type="ChEBI" id="CHEBI:15377"/>
        <dbReference type="ChEBI" id="CHEBI:15378"/>
        <dbReference type="ChEBI" id="CHEBI:16004"/>
        <dbReference type="ChEBI" id="CHEBI:17158"/>
        <dbReference type="EC" id="4.2.1.130"/>
    </reaction>
</comment>
<dbReference type="CDD" id="cd03141">
    <property type="entry name" value="GATase1_Hsp31_like"/>
    <property type="match status" value="1"/>
</dbReference>
<gene>
    <name evidence="7" type="ORF">BS50DRAFT_586156</name>
</gene>
<dbReference type="AlphaFoldDB" id="A0A2T2NTM4"/>
<proteinExistence type="inferred from homology"/>
<accession>A0A2T2NTM4</accession>
<keyword evidence="3" id="KW-0456">Lyase</keyword>
<dbReference type="SUPFAM" id="SSF52317">
    <property type="entry name" value="Class I glutamine amidotransferase-like"/>
    <property type="match status" value="1"/>
</dbReference>
<evidence type="ECO:0000256" key="1">
    <source>
        <dbReference type="ARBA" id="ARBA00013134"/>
    </source>
</evidence>
<dbReference type="GO" id="GO:0005737">
    <property type="term" value="C:cytoplasm"/>
    <property type="evidence" value="ECO:0007669"/>
    <property type="project" value="TreeGrafter"/>
</dbReference>
<dbReference type="PANTHER" id="PTHR48094:SF11">
    <property type="entry name" value="GLUTATHIONE-INDEPENDENT GLYOXALASE HSP31-RELATED"/>
    <property type="match status" value="1"/>
</dbReference>
<dbReference type="OrthoDB" id="543156at2759"/>
<dbReference type="InterPro" id="IPR002818">
    <property type="entry name" value="DJ-1/PfpI"/>
</dbReference>
<keyword evidence="8" id="KW-1185">Reference proteome</keyword>
<evidence type="ECO:0000259" key="6">
    <source>
        <dbReference type="Pfam" id="PF01965"/>
    </source>
</evidence>
<evidence type="ECO:0000256" key="4">
    <source>
        <dbReference type="ARBA" id="ARBA00038493"/>
    </source>
</evidence>
<dbReference type="EMBL" id="KZ678133">
    <property type="protein sequence ID" value="PSN68729.1"/>
    <property type="molecule type" value="Genomic_DNA"/>
</dbReference>
<evidence type="ECO:0000256" key="3">
    <source>
        <dbReference type="ARBA" id="ARBA00023239"/>
    </source>
</evidence>
<organism evidence="7 8">
    <name type="scientific">Corynespora cassiicola Philippines</name>
    <dbReference type="NCBI Taxonomy" id="1448308"/>
    <lineage>
        <taxon>Eukaryota</taxon>
        <taxon>Fungi</taxon>
        <taxon>Dikarya</taxon>
        <taxon>Ascomycota</taxon>
        <taxon>Pezizomycotina</taxon>
        <taxon>Dothideomycetes</taxon>
        <taxon>Pleosporomycetidae</taxon>
        <taxon>Pleosporales</taxon>
        <taxon>Corynesporascaceae</taxon>
        <taxon>Corynespora</taxon>
    </lineage>
</organism>
<dbReference type="STRING" id="1448308.A0A2T2NTM4"/>
<feature type="domain" description="DJ-1/PfpI" evidence="6">
    <location>
        <begin position="94"/>
        <end position="221"/>
    </location>
</feature>
<dbReference type="InterPro" id="IPR050325">
    <property type="entry name" value="Prot/Nucl_acid_deglycase"/>
</dbReference>
<dbReference type="Pfam" id="PF01965">
    <property type="entry name" value="DJ-1_PfpI"/>
    <property type="match status" value="1"/>
</dbReference>
<dbReference type="EC" id="4.2.1.130" evidence="1"/>
<keyword evidence="2" id="KW-0346">Stress response</keyword>
<dbReference type="InterPro" id="IPR029062">
    <property type="entry name" value="Class_I_gatase-like"/>
</dbReference>
<dbReference type="Gene3D" id="3.40.50.880">
    <property type="match status" value="1"/>
</dbReference>
<evidence type="ECO:0000256" key="2">
    <source>
        <dbReference type="ARBA" id="ARBA00023016"/>
    </source>
</evidence>
<name>A0A2T2NTM4_CORCC</name>
<sequence>MSSKPKLLVVLTSQSILPARNIKTGWYLPEFVHPYNCLAPNVEIVVASPAGGEAPLDPWSVDEAKDDEACQAFLKEKKDLWQKTEQLGSFIGRSSEFAGIFFVGGHGPMFDLAIDETSHSLIREFYESGKIVSAVCHGPAALVNVKLSNGDYLVANNTVTGFSNAEEDAYQFTDAMPFLLETELKNHGGNYEKADQPFGVKVVTSGKDGRLITGQNPPSASVIGQVIWEAIQAAQ</sequence>
<dbReference type="GO" id="GO:0019172">
    <property type="term" value="F:glyoxalase III activity"/>
    <property type="evidence" value="ECO:0007669"/>
    <property type="project" value="UniProtKB-EC"/>
</dbReference>
<reference evidence="7 8" key="1">
    <citation type="journal article" date="2018" name="Front. Microbiol.">
        <title>Genome-Wide Analysis of Corynespora cassiicola Leaf Fall Disease Putative Effectors.</title>
        <authorList>
            <person name="Lopez D."/>
            <person name="Ribeiro S."/>
            <person name="Label P."/>
            <person name="Fumanal B."/>
            <person name="Venisse J.S."/>
            <person name="Kohler A."/>
            <person name="de Oliveira R.R."/>
            <person name="Labutti K."/>
            <person name="Lipzen A."/>
            <person name="Lail K."/>
            <person name="Bauer D."/>
            <person name="Ohm R.A."/>
            <person name="Barry K.W."/>
            <person name="Spatafora J."/>
            <person name="Grigoriev I.V."/>
            <person name="Martin F.M."/>
            <person name="Pujade-Renaud V."/>
        </authorList>
    </citation>
    <scope>NUCLEOTIDE SEQUENCE [LARGE SCALE GENOMIC DNA]</scope>
    <source>
        <strain evidence="7 8">Philippines</strain>
    </source>
</reference>
<dbReference type="GO" id="GO:0019243">
    <property type="term" value="P:methylglyoxal catabolic process to D-lactate via S-lactoyl-glutathione"/>
    <property type="evidence" value="ECO:0007669"/>
    <property type="project" value="TreeGrafter"/>
</dbReference>
<dbReference type="PANTHER" id="PTHR48094">
    <property type="entry name" value="PROTEIN/NUCLEIC ACID DEGLYCASE DJ-1-RELATED"/>
    <property type="match status" value="1"/>
</dbReference>
<evidence type="ECO:0000313" key="7">
    <source>
        <dbReference type="EMBL" id="PSN68729.1"/>
    </source>
</evidence>
<protein>
    <recommendedName>
        <fullName evidence="1">D-lactate dehydratase</fullName>
        <ecNumber evidence="1">4.2.1.130</ecNumber>
    </recommendedName>
</protein>
<evidence type="ECO:0000256" key="5">
    <source>
        <dbReference type="ARBA" id="ARBA00048082"/>
    </source>
</evidence>
<evidence type="ECO:0000313" key="8">
    <source>
        <dbReference type="Proteomes" id="UP000240883"/>
    </source>
</evidence>
<comment type="similarity">
    <text evidence="4">Belongs to the peptidase C56 family. HSP31-like subfamily.</text>
</comment>
<dbReference type="Proteomes" id="UP000240883">
    <property type="component" value="Unassembled WGS sequence"/>
</dbReference>